<accession>A0ACB8D9P7</accession>
<keyword evidence="2" id="KW-1185">Reference proteome</keyword>
<sequence length="147" mass="16322">MGEESGSPYAGVYLIPVGVAVTWLAFLLLYAKASRRAKEDILKGTRFYSDENFVSDEFVYNIIIQTGYEPESGTTSVLAMRIVGDEASALTYLSRCGLECYVLTTGSRIGVCLTSSFDVGRVQAIIFEVDPRFPRSNWYIRTSPFTV</sequence>
<name>A0ACB8D9P7_DERSI</name>
<proteinExistence type="predicted"/>
<dbReference type="EMBL" id="CM023471">
    <property type="protein sequence ID" value="KAH7964751.1"/>
    <property type="molecule type" value="Genomic_DNA"/>
</dbReference>
<evidence type="ECO:0000313" key="1">
    <source>
        <dbReference type="EMBL" id="KAH7964751.1"/>
    </source>
</evidence>
<evidence type="ECO:0000313" key="2">
    <source>
        <dbReference type="Proteomes" id="UP000821865"/>
    </source>
</evidence>
<reference evidence="1" key="1">
    <citation type="submission" date="2020-05" db="EMBL/GenBank/DDBJ databases">
        <title>Large-scale comparative analyses of tick genomes elucidate their genetic diversity and vector capacities.</title>
        <authorList>
            <person name="Jia N."/>
            <person name="Wang J."/>
            <person name="Shi W."/>
            <person name="Du L."/>
            <person name="Sun Y."/>
            <person name="Zhan W."/>
            <person name="Jiang J."/>
            <person name="Wang Q."/>
            <person name="Zhang B."/>
            <person name="Ji P."/>
            <person name="Sakyi L.B."/>
            <person name="Cui X."/>
            <person name="Yuan T."/>
            <person name="Jiang B."/>
            <person name="Yang W."/>
            <person name="Lam T.T.-Y."/>
            <person name="Chang Q."/>
            <person name="Ding S."/>
            <person name="Wang X."/>
            <person name="Zhu J."/>
            <person name="Ruan X."/>
            <person name="Zhao L."/>
            <person name="Wei J."/>
            <person name="Que T."/>
            <person name="Du C."/>
            <person name="Cheng J."/>
            <person name="Dai P."/>
            <person name="Han X."/>
            <person name="Huang E."/>
            <person name="Gao Y."/>
            <person name="Liu J."/>
            <person name="Shao H."/>
            <person name="Ye R."/>
            <person name="Li L."/>
            <person name="Wei W."/>
            <person name="Wang X."/>
            <person name="Wang C."/>
            <person name="Yang T."/>
            <person name="Huo Q."/>
            <person name="Li W."/>
            <person name="Guo W."/>
            <person name="Chen H."/>
            <person name="Zhou L."/>
            <person name="Ni X."/>
            <person name="Tian J."/>
            <person name="Zhou Y."/>
            <person name="Sheng Y."/>
            <person name="Liu T."/>
            <person name="Pan Y."/>
            <person name="Xia L."/>
            <person name="Li J."/>
            <person name="Zhao F."/>
            <person name="Cao W."/>
        </authorList>
    </citation>
    <scope>NUCLEOTIDE SEQUENCE</scope>
    <source>
        <strain evidence="1">Dsil-2018</strain>
    </source>
</reference>
<protein>
    <submittedName>
        <fullName evidence="1">Uncharacterized protein</fullName>
    </submittedName>
</protein>
<gene>
    <name evidence="1" type="ORF">HPB49_001163</name>
</gene>
<organism evidence="1 2">
    <name type="scientific">Dermacentor silvarum</name>
    <name type="common">Tick</name>
    <dbReference type="NCBI Taxonomy" id="543639"/>
    <lineage>
        <taxon>Eukaryota</taxon>
        <taxon>Metazoa</taxon>
        <taxon>Ecdysozoa</taxon>
        <taxon>Arthropoda</taxon>
        <taxon>Chelicerata</taxon>
        <taxon>Arachnida</taxon>
        <taxon>Acari</taxon>
        <taxon>Parasitiformes</taxon>
        <taxon>Ixodida</taxon>
        <taxon>Ixodoidea</taxon>
        <taxon>Ixodidae</taxon>
        <taxon>Rhipicephalinae</taxon>
        <taxon>Dermacentor</taxon>
    </lineage>
</organism>
<comment type="caution">
    <text evidence="1">The sequence shown here is derived from an EMBL/GenBank/DDBJ whole genome shotgun (WGS) entry which is preliminary data.</text>
</comment>
<dbReference type="Proteomes" id="UP000821865">
    <property type="component" value="Chromosome 2"/>
</dbReference>